<keyword evidence="5 8" id="KW-0472">Membrane</keyword>
<feature type="transmembrane region" description="Helical" evidence="8">
    <location>
        <begin position="173"/>
        <end position="196"/>
    </location>
</feature>
<feature type="transmembrane region" description="Helical" evidence="8">
    <location>
        <begin position="415"/>
        <end position="437"/>
    </location>
</feature>
<dbReference type="GO" id="GO:0006857">
    <property type="term" value="P:oligopeptide transport"/>
    <property type="evidence" value="ECO:0007669"/>
    <property type="project" value="InterPro"/>
</dbReference>
<evidence type="ECO:0000256" key="5">
    <source>
        <dbReference type="ARBA" id="ARBA00023136"/>
    </source>
</evidence>
<dbReference type="GO" id="GO:0016020">
    <property type="term" value="C:membrane"/>
    <property type="evidence" value="ECO:0007669"/>
    <property type="project" value="UniProtKB-SubCell"/>
</dbReference>
<dbReference type="Pfam" id="PF00854">
    <property type="entry name" value="PTR2"/>
    <property type="match status" value="1"/>
</dbReference>
<sequence length="555" mass="59558">MKFSNAVRSIILMEFMERYAYYAMRSVLTTFFVVKLHFTEAHAVSAFMYTSALAYFTPCIGGLLSDSLLGKYLTIKIFSTIYILGLSILSISAFTSSSAGMTFLGLALIGVGTGGIKPCVSSFGADQIKYRDTRTGDNQGGDKAMRSYFSAFYFSINVGALLSYILSPLFKSHLGYGVCFLVPSLMMSCALFVLVANRSSYVIITPSSDTDTSLTSTNNARAQPSSSSSSSSSSSPVALLGRIVYLSTVDLVSTTFSSLTSSFTSSTSSSSSSSSTPKSFLSRSLLRSSSITPTQVSSASDFFRTTPFVILMPFFWMLFDQQGSAWVLQARRMDLPTWIQPEQLGVVNTAFVLAVLPVLEQYVYPEIERRGVKVTSLRRMGLGMVLAGVAFLASALVEITILSRPENSVPVAMQIPQYLILTLAEVGVSTTGLEFFYQEAPSNLKTASASLFLLTTAVGDVMGGVIYDVAGMAGVGNKEVLLFCGILMLGVSGAFINFSVKYEYRGEGGGGDRGEDDGEVELSLVRGGDEEETTGGLDMEDIKVDGGGGRRGFLD</sequence>
<feature type="transmembrane region" description="Helical" evidence="8">
    <location>
        <begin position="449"/>
        <end position="474"/>
    </location>
</feature>
<protein>
    <submittedName>
        <fullName evidence="9">Uncharacterized protein</fullName>
    </submittedName>
</protein>
<dbReference type="InterPro" id="IPR018456">
    <property type="entry name" value="PTR2_symporter_CS"/>
</dbReference>
<reference evidence="10" key="1">
    <citation type="journal article" date="2023" name="Commun. Biol.">
        <title>Genome analysis of Parmales, the sister group of diatoms, reveals the evolutionary specialization of diatoms from phago-mixotrophs to photoautotrophs.</title>
        <authorList>
            <person name="Ban H."/>
            <person name="Sato S."/>
            <person name="Yoshikawa S."/>
            <person name="Yamada K."/>
            <person name="Nakamura Y."/>
            <person name="Ichinomiya M."/>
            <person name="Sato N."/>
            <person name="Blanc-Mathieu R."/>
            <person name="Endo H."/>
            <person name="Kuwata A."/>
            <person name="Ogata H."/>
        </authorList>
    </citation>
    <scope>NUCLEOTIDE SEQUENCE [LARGE SCALE GENOMIC DNA]</scope>
</reference>
<feature type="compositionally biased region" description="Gly residues" evidence="7">
    <location>
        <begin position="545"/>
        <end position="555"/>
    </location>
</feature>
<feature type="region of interest" description="Disordered" evidence="7">
    <location>
        <begin position="208"/>
        <end position="235"/>
    </location>
</feature>
<evidence type="ECO:0000256" key="7">
    <source>
        <dbReference type="SAM" id="MobiDB-lite"/>
    </source>
</evidence>
<dbReference type="AlphaFoldDB" id="A0A9W7GH04"/>
<feature type="transmembrane region" description="Helical" evidence="8">
    <location>
        <begin position="380"/>
        <end position="403"/>
    </location>
</feature>
<dbReference type="InterPro" id="IPR036259">
    <property type="entry name" value="MFS_trans_sf"/>
</dbReference>
<accession>A0A9W7GH04</accession>
<name>A0A9W7GH04_9STRA</name>
<keyword evidence="10" id="KW-1185">Reference proteome</keyword>
<dbReference type="Gene3D" id="1.20.1250.20">
    <property type="entry name" value="MFS general substrate transporter like domains"/>
    <property type="match status" value="1"/>
</dbReference>
<dbReference type="GO" id="GO:0022857">
    <property type="term" value="F:transmembrane transporter activity"/>
    <property type="evidence" value="ECO:0007669"/>
    <property type="project" value="InterPro"/>
</dbReference>
<dbReference type="EMBL" id="BRYA01000231">
    <property type="protein sequence ID" value="GMI44900.1"/>
    <property type="molecule type" value="Genomic_DNA"/>
</dbReference>
<dbReference type="PANTHER" id="PTHR11654">
    <property type="entry name" value="OLIGOPEPTIDE TRANSPORTER-RELATED"/>
    <property type="match status" value="1"/>
</dbReference>
<feature type="region of interest" description="Disordered" evidence="7">
    <location>
        <begin position="524"/>
        <end position="555"/>
    </location>
</feature>
<evidence type="ECO:0000256" key="1">
    <source>
        <dbReference type="ARBA" id="ARBA00004141"/>
    </source>
</evidence>
<evidence type="ECO:0000256" key="4">
    <source>
        <dbReference type="ARBA" id="ARBA00022989"/>
    </source>
</evidence>
<comment type="subcellular location">
    <subcellularLocation>
        <location evidence="1 6">Membrane</location>
        <topology evidence="1 6">Multi-pass membrane protein</topology>
    </subcellularLocation>
</comment>
<evidence type="ECO:0000256" key="2">
    <source>
        <dbReference type="ARBA" id="ARBA00005982"/>
    </source>
</evidence>
<evidence type="ECO:0000313" key="10">
    <source>
        <dbReference type="Proteomes" id="UP001165065"/>
    </source>
</evidence>
<dbReference type="PROSITE" id="PS01022">
    <property type="entry name" value="PTR2_1"/>
    <property type="match status" value="1"/>
</dbReference>
<dbReference type="SUPFAM" id="SSF103473">
    <property type="entry name" value="MFS general substrate transporter"/>
    <property type="match status" value="1"/>
</dbReference>
<feature type="transmembrane region" description="Helical" evidence="8">
    <location>
        <begin position="20"/>
        <end position="38"/>
    </location>
</feature>
<feature type="compositionally biased region" description="Low complexity" evidence="7">
    <location>
        <begin position="208"/>
        <end position="217"/>
    </location>
</feature>
<dbReference type="PROSITE" id="PS01023">
    <property type="entry name" value="PTR2_2"/>
    <property type="match status" value="1"/>
</dbReference>
<comment type="caution">
    <text evidence="9">The sequence shown here is derived from an EMBL/GenBank/DDBJ whole genome shotgun (WGS) entry which is preliminary data.</text>
</comment>
<comment type="similarity">
    <text evidence="2 6">Belongs to the major facilitator superfamily. Proton-dependent oligopeptide transporter (POT/PTR) (TC 2.A.17) family.</text>
</comment>
<feature type="compositionally biased region" description="Low complexity" evidence="7">
    <location>
        <begin position="225"/>
        <end position="235"/>
    </location>
</feature>
<feature type="transmembrane region" description="Helical" evidence="8">
    <location>
        <begin position="44"/>
        <end position="65"/>
    </location>
</feature>
<feature type="transmembrane region" description="Helical" evidence="8">
    <location>
        <begin position="480"/>
        <end position="500"/>
    </location>
</feature>
<organism evidence="9 10">
    <name type="scientific">Triparma columacea</name>
    <dbReference type="NCBI Taxonomy" id="722753"/>
    <lineage>
        <taxon>Eukaryota</taxon>
        <taxon>Sar</taxon>
        <taxon>Stramenopiles</taxon>
        <taxon>Ochrophyta</taxon>
        <taxon>Bolidophyceae</taxon>
        <taxon>Parmales</taxon>
        <taxon>Triparmaceae</taxon>
        <taxon>Triparma</taxon>
    </lineage>
</organism>
<dbReference type="InterPro" id="IPR000109">
    <property type="entry name" value="POT_fam"/>
</dbReference>
<keyword evidence="6" id="KW-0813">Transport</keyword>
<evidence type="ECO:0000313" key="9">
    <source>
        <dbReference type="EMBL" id="GMI44900.1"/>
    </source>
</evidence>
<feature type="transmembrane region" description="Helical" evidence="8">
    <location>
        <begin position="101"/>
        <end position="125"/>
    </location>
</feature>
<evidence type="ECO:0000256" key="8">
    <source>
        <dbReference type="SAM" id="Phobius"/>
    </source>
</evidence>
<proteinExistence type="inferred from homology"/>
<gene>
    <name evidence="9" type="ORF">TrCOL_g3163</name>
</gene>
<keyword evidence="4 8" id="KW-1133">Transmembrane helix</keyword>
<evidence type="ECO:0000256" key="3">
    <source>
        <dbReference type="ARBA" id="ARBA00022692"/>
    </source>
</evidence>
<feature type="transmembrane region" description="Helical" evidence="8">
    <location>
        <begin position="146"/>
        <end position="167"/>
    </location>
</feature>
<dbReference type="Proteomes" id="UP001165065">
    <property type="component" value="Unassembled WGS sequence"/>
</dbReference>
<dbReference type="OrthoDB" id="8904098at2759"/>
<feature type="transmembrane region" description="Helical" evidence="8">
    <location>
        <begin position="77"/>
        <end position="95"/>
    </location>
</feature>
<keyword evidence="3 6" id="KW-0812">Transmembrane</keyword>
<evidence type="ECO:0000256" key="6">
    <source>
        <dbReference type="RuleBase" id="RU003755"/>
    </source>
</evidence>